<evidence type="ECO:0000256" key="1">
    <source>
        <dbReference type="SAM" id="Phobius"/>
    </source>
</evidence>
<feature type="transmembrane region" description="Helical" evidence="1">
    <location>
        <begin position="177"/>
        <end position="199"/>
    </location>
</feature>
<dbReference type="PANTHER" id="PTHR37305">
    <property type="entry name" value="INTEGRAL MEMBRANE PROTEIN-RELATED"/>
    <property type="match status" value="1"/>
</dbReference>
<feature type="transmembrane region" description="Helical" evidence="1">
    <location>
        <begin position="35"/>
        <end position="55"/>
    </location>
</feature>
<name>A0A1H3K056_9PSEU</name>
<dbReference type="OrthoDB" id="3217553at2"/>
<dbReference type="RefSeq" id="WP_093269921.1">
    <property type="nucleotide sequence ID" value="NZ_FNOK01000027.1"/>
</dbReference>
<keyword evidence="3" id="KW-1185">Reference proteome</keyword>
<keyword evidence="1" id="KW-0472">Membrane</keyword>
<dbReference type="EMBL" id="FNOK01000027">
    <property type="protein sequence ID" value="SDY45572.1"/>
    <property type="molecule type" value="Genomic_DNA"/>
</dbReference>
<dbReference type="STRING" id="418495.SAMN05216215_102714"/>
<dbReference type="GO" id="GO:0140359">
    <property type="term" value="F:ABC-type transporter activity"/>
    <property type="evidence" value="ECO:0007669"/>
    <property type="project" value="InterPro"/>
</dbReference>
<gene>
    <name evidence="2" type="ORF">SAMN05216215_102714</name>
</gene>
<dbReference type="Pfam" id="PF12679">
    <property type="entry name" value="ABC2_membrane_2"/>
    <property type="match status" value="1"/>
</dbReference>
<feature type="transmembrane region" description="Helical" evidence="1">
    <location>
        <begin position="206"/>
        <end position="228"/>
    </location>
</feature>
<accession>A0A1H3K056</accession>
<dbReference type="AlphaFoldDB" id="A0A1H3K056"/>
<proteinExistence type="predicted"/>
<reference evidence="3" key="1">
    <citation type="submission" date="2016-10" db="EMBL/GenBank/DDBJ databases">
        <authorList>
            <person name="Varghese N."/>
            <person name="Submissions S."/>
        </authorList>
    </citation>
    <scope>NUCLEOTIDE SEQUENCE [LARGE SCALE GENOMIC DNA]</scope>
    <source>
        <strain evidence="3">CGMCC 4.3530</strain>
    </source>
</reference>
<keyword evidence="1" id="KW-0812">Transmembrane</keyword>
<sequence>MTAIDATATAARTSAPLGRVLLAELRWVLRRPRNLLALVLLAGLPVLLGTAIAVTGGPGGRGGGSLLAAVAGNGLVLPIAALVLAQTLLLPLVVAMVAADALAGESAHGTLRGLLLAPVGRVRLVGVKAAGVLVMAVLSVIVIAISGVLTGLVIVGGDGMVTLSGTTLPIGSALGRVALAAGWSAVQMAAVGAIALAISSLTEHPLVVMAATMGGLIVFGVLGTIPALDWLQPLLITTDWSAVMDVLRDPISGDTLVTGLLRAGCYLLIGLSAAIARVVTKDA</sequence>
<keyword evidence="1" id="KW-1133">Transmembrane helix</keyword>
<feature type="transmembrane region" description="Helical" evidence="1">
    <location>
        <begin position="260"/>
        <end position="279"/>
    </location>
</feature>
<feature type="transmembrane region" description="Helical" evidence="1">
    <location>
        <begin position="75"/>
        <end position="103"/>
    </location>
</feature>
<protein>
    <submittedName>
        <fullName evidence="2">ABC-2 type transport system permease protein</fullName>
    </submittedName>
</protein>
<dbReference type="GO" id="GO:0005886">
    <property type="term" value="C:plasma membrane"/>
    <property type="evidence" value="ECO:0007669"/>
    <property type="project" value="UniProtKB-SubCell"/>
</dbReference>
<evidence type="ECO:0000313" key="2">
    <source>
        <dbReference type="EMBL" id="SDY45572.1"/>
    </source>
</evidence>
<dbReference type="PANTHER" id="PTHR37305:SF1">
    <property type="entry name" value="MEMBRANE PROTEIN"/>
    <property type="match status" value="1"/>
</dbReference>
<evidence type="ECO:0000313" key="3">
    <source>
        <dbReference type="Proteomes" id="UP000199529"/>
    </source>
</evidence>
<feature type="transmembrane region" description="Helical" evidence="1">
    <location>
        <begin position="124"/>
        <end position="157"/>
    </location>
</feature>
<organism evidence="2 3">
    <name type="scientific">Saccharopolyspora shandongensis</name>
    <dbReference type="NCBI Taxonomy" id="418495"/>
    <lineage>
        <taxon>Bacteria</taxon>
        <taxon>Bacillati</taxon>
        <taxon>Actinomycetota</taxon>
        <taxon>Actinomycetes</taxon>
        <taxon>Pseudonocardiales</taxon>
        <taxon>Pseudonocardiaceae</taxon>
        <taxon>Saccharopolyspora</taxon>
    </lineage>
</organism>
<dbReference type="Proteomes" id="UP000199529">
    <property type="component" value="Unassembled WGS sequence"/>
</dbReference>